<proteinExistence type="predicted"/>
<dbReference type="Pfam" id="PF00288">
    <property type="entry name" value="GHMP_kinases_N"/>
    <property type="match status" value="1"/>
</dbReference>
<feature type="domain" description="GHMP kinase N-terminal" evidence="10">
    <location>
        <begin position="74"/>
        <end position="149"/>
    </location>
</feature>
<comment type="pathway">
    <text evidence="9">Isoprenoid biosynthesis; isopentenyl diphosphate biosynthesis via mevalonate pathway; isopentenyl diphosphate from (R)-mevalonate: step 1/3.</text>
</comment>
<dbReference type="EMBL" id="PFFQ01000012">
    <property type="protein sequence ID" value="PIW18554.1"/>
    <property type="molecule type" value="Genomic_DNA"/>
</dbReference>
<evidence type="ECO:0000256" key="1">
    <source>
        <dbReference type="ARBA" id="ARBA00022490"/>
    </source>
</evidence>
<dbReference type="PRINTS" id="PR00959">
    <property type="entry name" value="MEVGALKINASE"/>
</dbReference>
<dbReference type="Gene3D" id="3.30.70.890">
    <property type="entry name" value="GHMP kinase, C-terminal domain"/>
    <property type="match status" value="1"/>
</dbReference>
<dbReference type="Proteomes" id="UP000231019">
    <property type="component" value="Unassembled WGS sequence"/>
</dbReference>
<dbReference type="GO" id="GO:0004496">
    <property type="term" value="F:mevalonate kinase activity"/>
    <property type="evidence" value="ECO:0007669"/>
    <property type="project" value="InterPro"/>
</dbReference>
<feature type="domain" description="GHMP kinase C-terminal" evidence="11">
    <location>
        <begin position="224"/>
        <end position="299"/>
    </location>
</feature>
<keyword evidence="7" id="KW-0460">Magnesium</keyword>
<evidence type="ECO:0000313" key="12">
    <source>
        <dbReference type="EMBL" id="PIW18554.1"/>
    </source>
</evidence>
<keyword evidence="5 12" id="KW-0418">Kinase</keyword>
<keyword evidence="3" id="KW-0808">Transferase</keyword>
<evidence type="ECO:0000256" key="2">
    <source>
        <dbReference type="ARBA" id="ARBA00022516"/>
    </source>
</evidence>
<dbReference type="InterPro" id="IPR036554">
    <property type="entry name" value="GHMP_kinase_C_sf"/>
</dbReference>
<evidence type="ECO:0000256" key="9">
    <source>
        <dbReference type="ARBA" id="ARBA00029438"/>
    </source>
</evidence>
<dbReference type="Pfam" id="PF08544">
    <property type="entry name" value="GHMP_kinases_C"/>
    <property type="match status" value="1"/>
</dbReference>
<keyword evidence="1" id="KW-0963">Cytoplasm</keyword>
<dbReference type="SUPFAM" id="SSF55060">
    <property type="entry name" value="GHMP Kinase, C-terminal domain"/>
    <property type="match status" value="1"/>
</dbReference>
<protein>
    <submittedName>
        <fullName evidence="12">Mevalonate kinase</fullName>
    </submittedName>
</protein>
<comment type="caution">
    <text evidence="12">The sequence shown here is derived from an EMBL/GenBank/DDBJ whole genome shotgun (WGS) entry which is preliminary data.</text>
</comment>
<accession>A0A2M7G9L1</accession>
<dbReference type="InterPro" id="IPR006204">
    <property type="entry name" value="GHMP_kinase_N_dom"/>
</dbReference>
<evidence type="ECO:0000256" key="4">
    <source>
        <dbReference type="ARBA" id="ARBA00022741"/>
    </source>
</evidence>
<dbReference type="UniPathway" id="UPA00057">
    <property type="reaction ID" value="UER00098"/>
</dbReference>
<dbReference type="NCBIfam" id="TIGR00549">
    <property type="entry name" value="mevalon_kin"/>
    <property type="match status" value="1"/>
</dbReference>
<keyword evidence="8" id="KW-0443">Lipid metabolism</keyword>
<dbReference type="InterPro" id="IPR014721">
    <property type="entry name" value="Ribsml_uS5_D2-typ_fold_subgr"/>
</dbReference>
<evidence type="ECO:0000256" key="8">
    <source>
        <dbReference type="ARBA" id="ARBA00023098"/>
    </source>
</evidence>
<dbReference type="InterPro" id="IPR006205">
    <property type="entry name" value="Mev_gal_kin"/>
</dbReference>
<gene>
    <name evidence="12" type="primary">mvk</name>
    <name evidence="12" type="ORF">COW36_04475</name>
</gene>
<reference evidence="12 13" key="1">
    <citation type="submission" date="2017-09" db="EMBL/GenBank/DDBJ databases">
        <title>Depth-based differentiation of microbial function through sediment-hosted aquifers and enrichment of novel symbionts in the deep terrestrial subsurface.</title>
        <authorList>
            <person name="Probst A.J."/>
            <person name="Ladd B."/>
            <person name="Jarett J.K."/>
            <person name="Geller-Mcgrath D.E."/>
            <person name="Sieber C.M."/>
            <person name="Emerson J.B."/>
            <person name="Anantharaman K."/>
            <person name="Thomas B.C."/>
            <person name="Malmstrom R."/>
            <person name="Stieglmeier M."/>
            <person name="Klingl A."/>
            <person name="Woyke T."/>
            <person name="Ryan C.M."/>
            <person name="Banfield J.F."/>
        </authorList>
    </citation>
    <scope>NUCLEOTIDE SEQUENCE [LARGE SCALE GENOMIC DNA]</scope>
    <source>
        <strain evidence="12">CG17_big_fil_post_rev_8_21_14_2_50_48_46</strain>
    </source>
</reference>
<dbReference type="PANTHER" id="PTHR43290:SF2">
    <property type="entry name" value="MEVALONATE KINASE"/>
    <property type="match status" value="1"/>
</dbReference>
<dbReference type="InterPro" id="IPR013750">
    <property type="entry name" value="GHMP_kinase_C_dom"/>
</dbReference>
<sequence length="316" mass="33853">MSFARACAKLILMGEHAVVYQQPALALPLPQLEAQVRIEASESAGILLEAPDLPALWDLPEPPQSSPEPLIETLVRALDALQAPWPACTVRIESKIPVARGLGSGTAVTTALWRAMANYCNVYPGLEQSLDFVQGMDQLYHGRPSGIDAQVIVREMPLRFMRPDHYSSLDLAQPLSLLVADSGQQAATRTQVEKVAEWRLAQPERSEWVFQEIGALVARAESCLAKAEMESLGILMNRNQELLIEMGVSTDGLNQLCSVARQAGALGAKLSGAGGGGVVVCLVSPESQHSVSEALNAAGAVAVYQVRVPAREEING</sequence>
<dbReference type="SUPFAM" id="SSF54211">
    <property type="entry name" value="Ribosomal protein S5 domain 2-like"/>
    <property type="match status" value="1"/>
</dbReference>
<dbReference type="InterPro" id="IPR020568">
    <property type="entry name" value="Ribosomal_Su5_D2-typ_SF"/>
</dbReference>
<dbReference type="GO" id="GO:0019287">
    <property type="term" value="P:isopentenyl diphosphate biosynthetic process, mevalonate pathway"/>
    <property type="evidence" value="ECO:0007669"/>
    <property type="project" value="UniProtKB-UniPathway"/>
</dbReference>
<evidence type="ECO:0000256" key="7">
    <source>
        <dbReference type="ARBA" id="ARBA00022842"/>
    </source>
</evidence>
<evidence type="ECO:0000256" key="6">
    <source>
        <dbReference type="ARBA" id="ARBA00022840"/>
    </source>
</evidence>
<dbReference type="Gene3D" id="3.30.230.10">
    <property type="match status" value="1"/>
</dbReference>
<evidence type="ECO:0000313" key="13">
    <source>
        <dbReference type="Proteomes" id="UP000231019"/>
    </source>
</evidence>
<keyword evidence="2" id="KW-0444">Lipid biosynthesis</keyword>
<organism evidence="12 13">
    <name type="scientific">bacterium (Candidatus Blackallbacteria) CG17_big_fil_post_rev_8_21_14_2_50_48_46</name>
    <dbReference type="NCBI Taxonomy" id="2014261"/>
    <lineage>
        <taxon>Bacteria</taxon>
        <taxon>Candidatus Blackallbacteria</taxon>
    </lineage>
</organism>
<keyword evidence="6" id="KW-0067">ATP-binding</keyword>
<dbReference type="AlphaFoldDB" id="A0A2M7G9L1"/>
<evidence type="ECO:0000259" key="11">
    <source>
        <dbReference type="Pfam" id="PF08544"/>
    </source>
</evidence>
<keyword evidence="4" id="KW-0547">Nucleotide-binding</keyword>
<evidence type="ECO:0000256" key="3">
    <source>
        <dbReference type="ARBA" id="ARBA00022679"/>
    </source>
</evidence>
<name>A0A2M7G9L1_9BACT</name>
<dbReference type="GO" id="GO:0005829">
    <property type="term" value="C:cytosol"/>
    <property type="evidence" value="ECO:0007669"/>
    <property type="project" value="TreeGrafter"/>
</dbReference>
<evidence type="ECO:0000256" key="5">
    <source>
        <dbReference type="ARBA" id="ARBA00022777"/>
    </source>
</evidence>
<dbReference type="GO" id="GO:0005524">
    <property type="term" value="F:ATP binding"/>
    <property type="evidence" value="ECO:0007669"/>
    <property type="project" value="UniProtKB-KW"/>
</dbReference>
<dbReference type="PANTHER" id="PTHR43290">
    <property type="entry name" value="MEVALONATE KINASE"/>
    <property type="match status" value="1"/>
</dbReference>
<evidence type="ECO:0000259" key="10">
    <source>
        <dbReference type="Pfam" id="PF00288"/>
    </source>
</evidence>